<dbReference type="AlphaFoldDB" id="W1TRQ3"/>
<evidence type="ECO:0000313" key="1">
    <source>
        <dbReference type="EMBL" id="ETI84302.1"/>
    </source>
</evidence>
<sequence length="85" mass="9141">MAPDSQPTVKVAPFTTEPGTKLFIIVPRESVVSSPVLVSCFRPAMAKIAPVLGFIATAYTPSEYVAFPLANSALKYFLKMSSTPF</sequence>
<evidence type="ECO:0000313" key="2">
    <source>
        <dbReference type="Proteomes" id="UP000018846"/>
    </source>
</evidence>
<name>W1TRQ3_STRAP</name>
<dbReference type="Proteomes" id="UP000018846">
    <property type="component" value="Unassembled WGS sequence"/>
</dbReference>
<proteinExistence type="predicted"/>
<dbReference type="EMBL" id="AZMF01000129">
    <property type="protein sequence ID" value="ETI84302.1"/>
    <property type="molecule type" value="Genomic_DNA"/>
</dbReference>
<protein>
    <submittedName>
        <fullName evidence="1">Uncharacterized protein</fullName>
    </submittedName>
</protein>
<reference evidence="1 2" key="1">
    <citation type="submission" date="2013-12" db="EMBL/GenBank/DDBJ databases">
        <title>A Varibaculum cambriense genome reconstructed from a premature infant gut community with otherwise low bacterial novelty that shifts toward anaerobic metabolism during the third week of life.</title>
        <authorList>
            <person name="Brown C.T."/>
            <person name="Sharon I."/>
            <person name="Thomas B.C."/>
            <person name="Castelle C.J."/>
            <person name="Morowitz M.J."/>
            <person name="Banfield J.F."/>
        </authorList>
    </citation>
    <scope>NUCLEOTIDE SEQUENCE [LARGE SCALE GENOMIC DNA]</scope>
    <source>
        <strain evidence="2">DORA_7</strain>
    </source>
</reference>
<organism evidence="1 2">
    <name type="scientific">Streptococcus anginosus DORA_7</name>
    <dbReference type="NCBI Taxonomy" id="1403946"/>
    <lineage>
        <taxon>Bacteria</taxon>
        <taxon>Bacillati</taxon>
        <taxon>Bacillota</taxon>
        <taxon>Bacilli</taxon>
        <taxon>Lactobacillales</taxon>
        <taxon>Streptococcaceae</taxon>
        <taxon>Streptococcus</taxon>
        <taxon>Streptococcus anginosus group</taxon>
    </lineage>
</organism>
<comment type="caution">
    <text evidence="1">The sequence shown here is derived from an EMBL/GenBank/DDBJ whole genome shotgun (WGS) entry which is preliminary data.</text>
</comment>
<gene>
    <name evidence="1" type="ORF">Q615_SPAC00129G0021</name>
</gene>
<accession>W1TRQ3</accession>